<dbReference type="STRING" id="180163.SAMN02745174_02120"/>
<dbReference type="CDD" id="cd02440">
    <property type="entry name" value="AdoMet_MTases"/>
    <property type="match status" value="1"/>
</dbReference>
<evidence type="ECO:0000313" key="2">
    <source>
        <dbReference type="EMBL" id="SJZ97071.1"/>
    </source>
</evidence>
<name>A0A1T4Q0N5_9FUSO</name>
<keyword evidence="2" id="KW-0808">Transferase</keyword>
<gene>
    <name evidence="2" type="ORF">SAMN02745174_02120</name>
</gene>
<keyword evidence="2" id="KW-0489">Methyltransferase</keyword>
<evidence type="ECO:0000259" key="1">
    <source>
        <dbReference type="Pfam" id="PF13649"/>
    </source>
</evidence>
<dbReference type="GO" id="GO:0008168">
    <property type="term" value="F:methyltransferase activity"/>
    <property type="evidence" value="ECO:0007669"/>
    <property type="project" value="UniProtKB-KW"/>
</dbReference>
<dbReference type="InterPro" id="IPR041698">
    <property type="entry name" value="Methyltransf_25"/>
</dbReference>
<dbReference type="AlphaFoldDB" id="A0A1T4Q0N5"/>
<dbReference type="Proteomes" id="UP000191153">
    <property type="component" value="Unassembled WGS sequence"/>
</dbReference>
<keyword evidence="3" id="KW-1185">Reference proteome</keyword>
<dbReference type="Gene3D" id="3.40.50.150">
    <property type="entry name" value="Vaccinia Virus protein VP39"/>
    <property type="match status" value="1"/>
</dbReference>
<dbReference type="Pfam" id="PF13649">
    <property type="entry name" value="Methyltransf_25"/>
    <property type="match status" value="1"/>
</dbReference>
<protein>
    <submittedName>
        <fullName evidence="2">Malonyl-CoA O-methyltransferase</fullName>
    </submittedName>
</protein>
<evidence type="ECO:0000313" key="3">
    <source>
        <dbReference type="Proteomes" id="UP000191153"/>
    </source>
</evidence>
<feature type="domain" description="Methyltransferase" evidence="1">
    <location>
        <begin position="26"/>
        <end position="118"/>
    </location>
</feature>
<organism evidence="2 3">
    <name type="scientific">Cetobacterium ceti</name>
    <dbReference type="NCBI Taxonomy" id="180163"/>
    <lineage>
        <taxon>Bacteria</taxon>
        <taxon>Fusobacteriati</taxon>
        <taxon>Fusobacteriota</taxon>
        <taxon>Fusobacteriia</taxon>
        <taxon>Fusobacteriales</taxon>
        <taxon>Fusobacteriaceae</taxon>
        <taxon>Cetobacterium</taxon>
    </lineage>
</organism>
<dbReference type="InterPro" id="IPR029063">
    <property type="entry name" value="SAM-dependent_MTases_sf"/>
</dbReference>
<sequence>MLKKLRKHMGDKLDIFIYGSECKYEILTVGCEDEEFTEKLLKRFPKSNIDIIDESLESIENINKKIEKNERINYIHRDIECHICTKKYDLIFSNCSFYKVKDFQGLLEKLYRDLNYGGKIIFSTIVERVHRDNIRESFVAHKYVYPEEIKNMIEDKYRVLIIDEEIIREKNHFSADLIYIVLEKL</sequence>
<accession>A0A1T4Q0N5</accession>
<dbReference type="SUPFAM" id="SSF53335">
    <property type="entry name" value="S-adenosyl-L-methionine-dependent methyltransferases"/>
    <property type="match status" value="1"/>
</dbReference>
<dbReference type="EMBL" id="FUWX01000017">
    <property type="protein sequence ID" value="SJZ97071.1"/>
    <property type="molecule type" value="Genomic_DNA"/>
</dbReference>
<proteinExistence type="predicted"/>
<dbReference type="RefSeq" id="WP_078694568.1">
    <property type="nucleotide sequence ID" value="NZ_FUWX01000017.1"/>
</dbReference>
<dbReference type="OrthoDB" id="9760689at2"/>
<dbReference type="GO" id="GO:0032259">
    <property type="term" value="P:methylation"/>
    <property type="evidence" value="ECO:0007669"/>
    <property type="project" value="UniProtKB-KW"/>
</dbReference>
<reference evidence="2 3" key="1">
    <citation type="submission" date="2017-02" db="EMBL/GenBank/DDBJ databases">
        <authorList>
            <person name="Peterson S.W."/>
        </authorList>
    </citation>
    <scope>NUCLEOTIDE SEQUENCE [LARGE SCALE GENOMIC DNA]</scope>
    <source>
        <strain evidence="2 3">ATCC 700028</strain>
    </source>
</reference>